<name>F8F3V3_GRAC1</name>
<gene>
    <name evidence="1" type="ordered locus">Spica_2362</name>
</gene>
<dbReference type="OrthoDB" id="8549087at2"/>
<dbReference type="Proteomes" id="UP000000503">
    <property type="component" value="Chromosome"/>
</dbReference>
<evidence type="ECO:0000313" key="1">
    <source>
        <dbReference type="EMBL" id="AEJ20472.1"/>
    </source>
</evidence>
<dbReference type="KEGG" id="scd:Spica_2362"/>
<dbReference type="HOGENOM" id="CLU_179376_3_2_12"/>
<dbReference type="EMBL" id="CP002868">
    <property type="protein sequence ID" value="AEJ20472.1"/>
    <property type="molecule type" value="Genomic_DNA"/>
</dbReference>
<dbReference type="STRING" id="744872.Spica_2362"/>
<evidence type="ECO:0000313" key="2">
    <source>
        <dbReference type="Proteomes" id="UP000000503"/>
    </source>
</evidence>
<protein>
    <recommendedName>
        <fullName evidence="3">Type II toxin-antitoxin system VapB family antitoxin</fullName>
    </recommendedName>
</protein>
<dbReference type="AlphaFoldDB" id="F8F3V3"/>
<evidence type="ECO:0008006" key="3">
    <source>
        <dbReference type="Google" id="ProtNLM"/>
    </source>
</evidence>
<dbReference type="InterPro" id="IPR019239">
    <property type="entry name" value="VapB_antitoxin"/>
</dbReference>
<organism evidence="1 2">
    <name type="scientific">Gracilinema caldarium (strain ATCC 51460 / DSM 7334 / H1)</name>
    <name type="common">Treponema caldarium</name>
    <dbReference type="NCBI Taxonomy" id="744872"/>
    <lineage>
        <taxon>Bacteria</taxon>
        <taxon>Pseudomonadati</taxon>
        <taxon>Spirochaetota</taxon>
        <taxon>Spirochaetia</taxon>
        <taxon>Spirochaetales</taxon>
        <taxon>Breznakiellaceae</taxon>
        <taxon>Gracilinema</taxon>
    </lineage>
</organism>
<keyword evidence="2" id="KW-1185">Reference proteome</keyword>
<reference evidence="2" key="1">
    <citation type="journal article" date="2013" name="Stand. Genomic Sci.">
        <title>Genome sequence of the thermophilic fresh-water bacterium Spirochaeta caldaria type strain (H1(T)), reclassification of Spirochaeta caldaria, Spirochaeta stenostrepta, and Spirochaeta zuelzerae in the genus Treponema as Treponema caldaria comb. nov., Treponema stenostrepta comb. nov., and Treponema zuelzerae comb. nov., and emendation of the genus Treponema.</title>
        <authorList>
            <person name="Abt B."/>
            <person name="Goker M."/>
            <person name="Scheuner C."/>
            <person name="Han C."/>
            <person name="Lu M."/>
            <person name="Misra M."/>
            <person name="Lapidus A."/>
            <person name="Nolan M."/>
            <person name="Lucas S."/>
            <person name="Hammon N."/>
            <person name="Deshpande S."/>
            <person name="Cheng J.F."/>
            <person name="Tapia R."/>
            <person name="Goodwin L.A."/>
            <person name="Pitluck S."/>
            <person name="Liolios K."/>
            <person name="Pagani I."/>
            <person name="Ivanova N."/>
            <person name="Mavromatis K."/>
            <person name="Mikhailova N."/>
            <person name="Huntemann M."/>
            <person name="Pati A."/>
            <person name="Chen A."/>
            <person name="Palaniappan K."/>
            <person name="Land M."/>
            <person name="Hauser L."/>
            <person name="Jeffries C.D."/>
            <person name="Rohde M."/>
            <person name="Spring S."/>
            <person name="Gronow S."/>
            <person name="Detter J.C."/>
            <person name="Bristow J."/>
            <person name="Eisen J.A."/>
            <person name="Markowitz V."/>
            <person name="Hugenholtz P."/>
            <person name="Kyrpides N.C."/>
            <person name="Woyke T."/>
            <person name="Klenk H.P."/>
        </authorList>
    </citation>
    <scope>NUCLEOTIDE SEQUENCE</scope>
    <source>
        <strain evidence="2">ATCC 51460 / DSM 7334 / H1</strain>
    </source>
</reference>
<dbReference type="eggNOG" id="ENOG5033MH2">
    <property type="taxonomic scope" value="Bacteria"/>
</dbReference>
<accession>F8F3V3</accession>
<dbReference type="RefSeq" id="WP_013969753.1">
    <property type="nucleotide sequence ID" value="NC_015732.1"/>
</dbReference>
<dbReference type="Pfam" id="PF09957">
    <property type="entry name" value="VapB_antitoxin"/>
    <property type="match status" value="1"/>
</dbReference>
<sequence>MRTTLDLPEDLIQEAMKITHISTKTDLIKIALQNLIQKEKSKELKDYFGKIDLDIDLDVLRKR</sequence>
<proteinExistence type="predicted"/>